<protein>
    <submittedName>
        <fullName evidence="1">Uncharacterized protein</fullName>
    </submittedName>
</protein>
<keyword evidence="2" id="KW-1185">Reference proteome</keyword>
<name>A0A8H7DXI0_PLEOS</name>
<dbReference type="RefSeq" id="XP_036636654.1">
    <property type="nucleotide sequence ID" value="XM_036770809.1"/>
</dbReference>
<accession>A0A8H7DXI0</accession>
<evidence type="ECO:0000313" key="2">
    <source>
        <dbReference type="Proteomes" id="UP000623687"/>
    </source>
</evidence>
<gene>
    <name evidence="1" type="ORF">PC9H_001158</name>
</gene>
<dbReference type="GeneID" id="59370999"/>
<dbReference type="AlphaFoldDB" id="A0A8H7DXI0"/>
<sequence length="167" mass="18341">MSGHRKRRASYCAARHVWLYHIGLSVDASADSAPLNDGAFKICRDNTFCSWSPRRTVQPQFYGSSSSNFPSTLSRRTAARDKIPGEMFKRPTLASASMWVLGGSELKAIAVCSRRLGKVLLDPLVLSAITLKADEYPRISPGPPLQRNFVTGSSHDAFLSILLDDAQ</sequence>
<comment type="caution">
    <text evidence="1">The sequence shown here is derived from an EMBL/GenBank/DDBJ whole genome shotgun (WGS) entry which is preliminary data.</text>
</comment>
<organism evidence="1 2">
    <name type="scientific">Pleurotus ostreatus</name>
    <name type="common">Oyster mushroom</name>
    <name type="synonym">White-rot fungus</name>
    <dbReference type="NCBI Taxonomy" id="5322"/>
    <lineage>
        <taxon>Eukaryota</taxon>
        <taxon>Fungi</taxon>
        <taxon>Dikarya</taxon>
        <taxon>Basidiomycota</taxon>
        <taxon>Agaricomycotina</taxon>
        <taxon>Agaricomycetes</taxon>
        <taxon>Agaricomycetidae</taxon>
        <taxon>Agaricales</taxon>
        <taxon>Pleurotineae</taxon>
        <taxon>Pleurotaceae</taxon>
        <taxon>Pleurotus</taxon>
    </lineage>
</organism>
<dbReference type="Proteomes" id="UP000623687">
    <property type="component" value="Unassembled WGS sequence"/>
</dbReference>
<reference evidence="1" key="1">
    <citation type="submission" date="2019-07" db="EMBL/GenBank/DDBJ databases">
        <authorList>
            <person name="Palmer J.M."/>
        </authorList>
    </citation>
    <scope>NUCLEOTIDE SEQUENCE</scope>
    <source>
        <strain evidence="1">PC9</strain>
    </source>
</reference>
<proteinExistence type="predicted"/>
<dbReference type="VEuPathDB" id="FungiDB:PC9H_001158"/>
<dbReference type="EMBL" id="JACETU010000001">
    <property type="protein sequence ID" value="KAF7440810.1"/>
    <property type="molecule type" value="Genomic_DNA"/>
</dbReference>
<evidence type="ECO:0000313" key="1">
    <source>
        <dbReference type="EMBL" id="KAF7440810.1"/>
    </source>
</evidence>